<reference evidence="7 8" key="1">
    <citation type="submission" date="2018-08" db="EMBL/GenBank/DDBJ databases">
        <title>A genome reference for cultivated species of the human gut microbiota.</title>
        <authorList>
            <person name="Zou Y."/>
            <person name="Xue W."/>
            <person name="Luo G."/>
        </authorList>
    </citation>
    <scope>NUCLEOTIDE SEQUENCE [LARGE SCALE GENOMIC DNA]</scope>
    <source>
        <strain evidence="7 8">OM06-4</strain>
    </source>
</reference>
<dbReference type="InterPro" id="IPR013815">
    <property type="entry name" value="ATP_grasp_subdomain_1"/>
</dbReference>
<gene>
    <name evidence="7" type="ORF">DXB93_17020</name>
    <name evidence="6" type="ORF">PM738_06975</name>
</gene>
<dbReference type="GO" id="GO:0005524">
    <property type="term" value="F:ATP binding"/>
    <property type="evidence" value="ECO:0007669"/>
    <property type="project" value="UniProtKB-UniRule"/>
</dbReference>
<protein>
    <submittedName>
        <fullName evidence="7">ATP-grasp domain-containing protein</fullName>
    </submittedName>
</protein>
<evidence type="ECO:0000256" key="4">
    <source>
        <dbReference type="PROSITE-ProRule" id="PRU00409"/>
    </source>
</evidence>
<proteinExistence type="predicted"/>
<dbReference type="GO" id="GO:0046872">
    <property type="term" value="F:metal ion binding"/>
    <property type="evidence" value="ECO:0007669"/>
    <property type="project" value="InterPro"/>
</dbReference>
<accession>A0A3E3EAP9</accession>
<organism evidence="7 8">
    <name type="scientific">Thomasclavelia ramosa</name>
    <dbReference type="NCBI Taxonomy" id="1547"/>
    <lineage>
        <taxon>Bacteria</taxon>
        <taxon>Bacillati</taxon>
        <taxon>Bacillota</taxon>
        <taxon>Erysipelotrichia</taxon>
        <taxon>Erysipelotrichales</taxon>
        <taxon>Coprobacillaceae</taxon>
        <taxon>Thomasclavelia</taxon>
    </lineage>
</organism>
<reference evidence="6" key="2">
    <citation type="submission" date="2023-01" db="EMBL/GenBank/DDBJ databases">
        <title>Human gut microbiome strain richness.</title>
        <authorList>
            <person name="Chen-Liaw A."/>
        </authorList>
    </citation>
    <scope>NUCLEOTIDE SEQUENCE</scope>
    <source>
        <strain evidence="6">1001217st2_G6_1001217B_191108</strain>
    </source>
</reference>
<dbReference type="Gene3D" id="3.40.50.20">
    <property type="match status" value="1"/>
</dbReference>
<keyword evidence="2 4" id="KW-0547">Nucleotide-binding</keyword>
<dbReference type="PANTHER" id="PTHR43585">
    <property type="entry name" value="FUMIPYRROLE BIOSYNTHESIS PROTEIN C"/>
    <property type="match status" value="1"/>
</dbReference>
<evidence type="ECO:0000313" key="7">
    <source>
        <dbReference type="EMBL" id="RGD78695.1"/>
    </source>
</evidence>
<keyword evidence="3 4" id="KW-0067">ATP-binding</keyword>
<dbReference type="AlphaFoldDB" id="A0A3E3EAP9"/>
<dbReference type="InterPro" id="IPR011761">
    <property type="entry name" value="ATP-grasp"/>
</dbReference>
<evidence type="ECO:0000259" key="5">
    <source>
        <dbReference type="PROSITE" id="PS50975"/>
    </source>
</evidence>
<evidence type="ECO:0000256" key="1">
    <source>
        <dbReference type="ARBA" id="ARBA00022598"/>
    </source>
</evidence>
<feature type="domain" description="ATP-grasp" evidence="5">
    <location>
        <begin position="118"/>
        <end position="315"/>
    </location>
</feature>
<dbReference type="EMBL" id="QUSL01000044">
    <property type="protein sequence ID" value="RGD78695.1"/>
    <property type="molecule type" value="Genomic_DNA"/>
</dbReference>
<evidence type="ECO:0000313" key="8">
    <source>
        <dbReference type="Proteomes" id="UP000261032"/>
    </source>
</evidence>
<sequence>MNVVFISPHFPLYFHNFCSRLKNRGVNVLGIGDAQYSEISNETKESLSEYYRVNSLENYDEVYKAVAYYISKYGRIDFVESQNEYWLETDARIRSDFNICSGTKFEDLAVMKYKSKMKAVYESVGLNVARYCLIDNFENALNFIDAVGYPVVVKPDNGVGATSTYKLNNQAELEYFFATKDERIYIMEEYVNGHVETFDGITDSNKNVLIANSTIMLNSIMDNVNEHCDTAFCNRFVAGSDIEEIGTKVVKAFDTRSRFFHFEFFRLDSDKEGLGKKGDLVGLEVNMRAPGAYMPDMINFSYESDVYTIWADMVIYDKCFIELKQKYLVAYIGRRNDIGYMFDHDQLISQFGGNIMLDVDVPEVLSAAMGNHVYMVRTENQEHLDYLINEFLKRCDGSNWR</sequence>
<name>A0A3E3EAP9_9FIRM</name>
<dbReference type="GO" id="GO:0016874">
    <property type="term" value="F:ligase activity"/>
    <property type="evidence" value="ECO:0007669"/>
    <property type="project" value="UniProtKB-KW"/>
</dbReference>
<dbReference type="Proteomes" id="UP000261032">
    <property type="component" value="Unassembled WGS sequence"/>
</dbReference>
<dbReference type="Gene3D" id="3.30.1490.20">
    <property type="entry name" value="ATP-grasp fold, A domain"/>
    <property type="match status" value="1"/>
</dbReference>
<keyword evidence="1" id="KW-0436">Ligase</keyword>
<dbReference type="InterPro" id="IPR052032">
    <property type="entry name" value="ATP-dep_AA_Ligase"/>
</dbReference>
<dbReference type="EMBL" id="JAQLKE010000008">
    <property type="protein sequence ID" value="MDB7083537.1"/>
    <property type="molecule type" value="Genomic_DNA"/>
</dbReference>
<evidence type="ECO:0000256" key="3">
    <source>
        <dbReference type="ARBA" id="ARBA00022840"/>
    </source>
</evidence>
<comment type="caution">
    <text evidence="7">The sequence shown here is derived from an EMBL/GenBank/DDBJ whole genome shotgun (WGS) entry which is preliminary data.</text>
</comment>
<dbReference type="PANTHER" id="PTHR43585:SF2">
    <property type="entry name" value="ATP-GRASP ENZYME FSQD"/>
    <property type="match status" value="1"/>
</dbReference>
<dbReference type="Gene3D" id="3.30.470.20">
    <property type="entry name" value="ATP-grasp fold, B domain"/>
    <property type="match status" value="1"/>
</dbReference>
<dbReference type="PROSITE" id="PS50975">
    <property type="entry name" value="ATP_GRASP"/>
    <property type="match status" value="1"/>
</dbReference>
<dbReference type="Proteomes" id="UP001211987">
    <property type="component" value="Unassembled WGS sequence"/>
</dbReference>
<evidence type="ECO:0000256" key="2">
    <source>
        <dbReference type="ARBA" id="ARBA00022741"/>
    </source>
</evidence>
<evidence type="ECO:0000313" key="6">
    <source>
        <dbReference type="EMBL" id="MDB7083537.1"/>
    </source>
</evidence>
<dbReference type="RefSeq" id="WP_008791318.1">
    <property type="nucleotide sequence ID" value="NZ_AP031443.1"/>
</dbReference>
<dbReference type="SUPFAM" id="SSF56059">
    <property type="entry name" value="Glutathione synthetase ATP-binding domain-like"/>
    <property type="match status" value="1"/>
</dbReference>